<dbReference type="Gene3D" id="3.40.720.10">
    <property type="entry name" value="Alkaline Phosphatase, subunit A"/>
    <property type="match status" value="1"/>
</dbReference>
<evidence type="ECO:0000313" key="6">
    <source>
        <dbReference type="Proteomes" id="UP001597511"/>
    </source>
</evidence>
<dbReference type="RefSeq" id="WP_386099819.1">
    <property type="nucleotide sequence ID" value="NZ_JBHUOZ010000003.1"/>
</dbReference>
<name>A0ABW6A635_9BACT</name>
<sequence>MKFIALSLLALFSYTHISAQAPVAKGVSRPKLVVGIMIDQMRWDYLYRFNDRFTNDGFKRLLQQGHTCENTFIPYTPTYTAVGHTSVYTGSVPAITGIVGNNWYRKDLKKTWYCTDDSTVVGVGSNSSAGKMSPANLWTTTITDELRLATNFKSKTIGIAIKDRGGILPAGHTANAAYWFDNKTGGWITSSYYMNALPEWVINFNKKELPAKYLAQNWNTLFDIKTYTQSTADEKPYEGKINGEDNTFPHITNNLKDADKWEAFKKTPYGNTYTFDMAKAAIEGEKLGQTGNTDFLAVSFSSTDYTGHTFGPNSIEVEDTYLRYDRDLADFLKYLDAKIGKGQYTLFLTADHAVAHVPGFMTENRIPAGVFDDEDVRKWVNEKAEAKFAVKNAIEKVINYQLFVDYTSLESGKVNEEEFKKWVVSLLKQHPAIMTAFDLNNLAGTPIPAKIKERVTNGYNAKLSGDIQFVFMPQYFDGGKTGTTHGAWNPYDAHIPLLWYGFNIKPGKTNRETYMTDIAPTVAALLQIQMPNGCIGDVIPEVLK</sequence>
<dbReference type="EMBL" id="JBHUOZ010000003">
    <property type="protein sequence ID" value="MFD2920788.1"/>
    <property type="molecule type" value="Genomic_DNA"/>
</dbReference>
<dbReference type="Gene3D" id="3.30.1360.150">
    <property type="match status" value="1"/>
</dbReference>
<dbReference type="InterPro" id="IPR017850">
    <property type="entry name" value="Alkaline_phosphatase_core_sf"/>
</dbReference>
<dbReference type="InterPro" id="IPR026263">
    <property type="entry name" value="Alkaline_phosphatase_prok"/>
</dbReference>
<evidence type="ECO:0000256" key="1">
    <source>
        <dbReference type="ARBA" id="ARBA00022553"/>
    </source>
</evidence>
<dbReference type="Proteomes" id="UP001597511">
    <property type="component" value="Unassembled WGS sequence"/>
</dbReference>
<proteinExistence type="predicted"/>
<evidence type="ECO:0000256" key="3">
    <source>
        <dbReference type="ARBA" id="ARBA00022729"/>
    </source>
</evidence>
<accession>A0ABW6A635</accession>
<organism evidence="5 6">
    <name type="scientific">Terrimonas rubra</name>
    <dbReference type="NCBI Taxonomy" id="1035890"/>
    <lineage>
        <taxon>Bacteria</taxon>
        <taxon>Pseudomonadati</taxon>
        <taxon>Bacteroidota</taxon>
        <taxon>Chitinophagia</taxon>
        <taxon>Chitinophagales</taxon>
        <taxon>Chitinophagaceae</taxon>
        <taxon>Terrimonas</taxon>
    </lineage>
</organism>
<keyword evidence="3 4" id="KW-0732">Signal</keyword>
<dbReference type="CDD" id="cd16016">
    <property type="entry name" value="AP-SPAP"/>
    <property type="match status" value="1"/>
</dbReference>
<dbReference type="NCBIfam" id="NF042991">
    <property type="entry name" value="alk_phos_PafA"/>
    <property type="match status" value="1"/>
</dbReference>
<protein>
    <submittedName>
        <fullName evidence="5">Alkaline phosphatase PafA</fullName>
        <ecNumber evidence="5">3.1.3.1</ecNumber>
    </submittedName>
</protein>
<dbReference type="Pfam" id="PF01663">
    <property type="entry name" value="Phosphodiest"/>
    <property type="match status" value="1"/>
</dbReference>
<dbReference type="EC" id="3.1.3.1" evidence="5"/>
<evidence type="ECO:0000313" key="5">
    <source>
        <dbReference type="EMBL" id="MFD2920788.1"/>
    </source>
</evidence>
<dbReference type="PIRSF" id="PIRSF031924">
    <property type="entry name" value="Pi-irrepressible_AP"/>
    <property type="match status" value="1"/>
</dbReference>
<feature type="signal peptide" evidence="4">
    <location>
        <begin position="1"/>
        <end position="21"/>
    </location>
</feature>
<evidence type="ECO:0000256" key="2">
    <source>
        <dbReference type="ARBA" id="ARBA00022723"/>
    </source>
</evidence>
<gene>
    <name evidence="5" type="primary">pafA</name>
    <name evidence="5" type="ORF">ACFS6H_13770</name>
</gene>
<keyword evidence="2" id="KW-0479">Metal-binding</keyword>
<keyword evidence="5" id="KW-0378">Hydrolase</keyword>
<dbReference type="SUPFAM" id="SSF53649">
    <property type="entry name" value="Alkaline phosphatase-like"/>
    <property type="match status" value="1"/>
</dbReference>
<keyword evidence="6" id="KW-1185">Reference proteome</keyword>
<reference evidence="6" key="1">
    <citation type="journal article" date="2019" name="Int. J. Syst. Evol. Microbiol.">
        <title>The Global Catalogue of Microorganisms (GCM) 10K type strain sequencing project: providing services to taxonomists for standard genome sequencing and annotation.</title>
        <authorList>
            <consortium name="The Broad Institute Genomics Platform"/>
            <consortium name="The Broad Institute Genome Sequencing Center for Infectious Disease"/>
            <person name="Wu L."/>
            <person name="Ma J."/>
        </authorList>
    </citation>
    <scope>NUCLEOTIDE SEQUENCE [LARGE SCALE GENOMIC DNA]</scope>
    <source>
        <strain evidence="6">KCTC 23299</strain>
    </source>
</reference>
<feature type="chain" id="PRO_5046291169" evidence="4">
    <location>
        <begin position="22"/>
        <end position="544"/>
    </location>
</feature>
<evidence type="ECO:0000256" key="4">
    <source>
        <dbReference type="SAM" id="SignalP"/>
    </source>
</evidence>
<dbReference type="PANTHER" id="PTHR10151:SF120">
    <property type="entry name" value="BIS(5'-ADENOSYL)-TRIPHOSPHATASE"/>
    <property type="match status" value="1"/>
</dbReference>
<dbReference type="PANTHER" id="PTHR10151">
    <property type="entry name" value="ECTONUCLEOTIDE PYROPHOSPHATASE/PHOSPHODIESTERASE"/>
    <property type="match status" value="1"/>
</dbReference>
<dbReference type="InterPro" id="IPR002591">
    <property type="entry name" value="Phosphodiest/P_Trfase"/>
</dbReference>
<keyword evidence="1" id="KW-0597">Phosphoprotein</keyword>
<comment type="caution">
    <text evidence="5">The sequence shown here is derived from an EMBL/GenBank/DDBJ whole genome shotgun (WGS) entry which is preliminary data.</text>
</comment>
<dbReference type="GO" id="GO:0004035">
    <property type="term" value="F:alkaline phosphatase activity"/>
    <property type="evidence" value="ECO:0007669"/>
    <property type="project" value="UniProtKB-EC"/>
</dbReference>